<organism evidence="2 3">
    <name type="scientific">Gonapodya prolifera (strain JEL478)</name>
    <name type="common">Monoblepharis prolifera</name>
    <dbReference type="NCBI Taxonomy" id="1344416"/>
    <lineage>
        <taxon>Eukaryota</taxon>
        <taxon>Fungi</taxon>
        <taxon>Fungi incertae sedis</taxon>
        <taxon>Chytridiomycota</taxon>
        <taxon>Chytridiomycota incertae sedis</taxon>
        <taxon>Monoblepharidomycetes</taxon>
        <taxon>Monoblepharidales</taxon>
        <taxon>Gonapodyaceae</taxon>
        <taxon>Gonapodya</taxon>
    </lineage>
</organism>
<dbReference type="STRING" id="1344416.A0A138ZZH5"/>
<dbReference type="PANTHER" id="PTHR42910">
    <property type="entry name" value="TRANSPORTER SCO4007-RELATED"/>
    <property type="match status" value="1"/>
</dbReference>
<dbReference type="AlphaFoldDB" id="A0A138ZZH5"/>
<feature type="transmembrane region" description="Helical" evidence="1">
    <location>
        <begin position="53"/>
        <end position="74"/>
    </location>
</feature>
<name>A0A138ZZH5_GONPJ</name>
<dbReference type="EMBL" id="KQ965844">
    <property type="protein sequence ID" value="KXS09904.1"/>
    <property type="molecule type" value="Genomic_DNA"/>
</dbReference>
<evidence type="ECO:0000313" key="2">
    <source>
        <dbReference type="EMBL" id="KXS09904.1"/>
    </source>
</evidence>
<dbReference type="InterPro" id="IPR036259">
    <property type="entry name" value="MFS_trans_sf"/>
</dbReference>
<keyword evidence="3" id="KW-1185">Reference proteome</keyword>
<reference evidence="2 3" key="1">
    <citation type="journal article" date="2015" name="Genome Biol. Evol.">
        <title>Phylogenomic analyses indicate that early fungi evolved digesting cell walls of algal ancestors of land plants.</title>
        <authorList>
            <person name="Chang Y."/>
            <person name="Wang S."/>
            <person name="Sekimoto S."/>
            <person name="Aerts A.L."/>
            <person name="Choi C."/>
            <person name="Clum A."/>
            <person name="LaButti K.M."/>
            <person name="Lindquist E.A."/>
            <person name="Yee Ngan C."/>
            <person name="Ohm R.A."/>
            <person name="Salamov A.A."/>
            <person name="Grigoriev I.V."/>
            <person name="Spatafora J.W."/>
            <person name="Berbee M.L."/>
        </authorList>
    </citation>
    <scope>NUCLEOTIDE SEQUENCE [LARGE SCALE GENOMIC DNA]</scope>
    <source>
        <strain evidence="2 3">JEL478</strain>
    </source>
</reference>
<dbReference type="PANTHER" id="PTHR42910:SF1">
    <property type="entry name" value="MAJOR FACILITATOR SUPERFAMILY (MFS) PROFILE DOMAIN-CONTAINING PROTEIN"/>
    <property type="match status" value="1"/>
</dbReference>
<feature type="transmembrane region" description="Helical" evidence="1">
    <location>
        <begin position="86"/>
        <end position="110"/>
    </location>
</feature>
<gene>
    <name evidence="2" type="ORF">M427DRAFT_202606</name>
</gene>
<keyword evidence="1" id="KW-0812">Transmembrane</keyword>
<proteinExistence type="predicted"/>
<keyword evidence="1" id="KW-1133">Transmembrane helix</keyword>
<evidence type="ECO:0000313" key="3">
    <source>
        <dbReference type="Proteomes" id="UP000070544"/>
    </source>
</evidence>
<evidence type="ECO:0000256" key="1">
    <source>
        <dbReference type="SAM" id="Phobius"/>
    </source>
</evidence>
<protein>
    <submittedName>
        <fullName evidence="2">Uncharacterized protein</fullName>
    </submittedName>
</protein>
<dbReference type="Proteomes" id="UP000070544">
    <property type="component" value="Unassembled WGS sequence"/>
</dbReference>
<accession>A0A138ZZH5</accession>
<keyword evidence="1" id="KW-0472">Membrane</keyword>
<sequence length="123" mass="13362">MSTEITSKSDESMVALDFTSTEKVSECEIANAPEIVNVAADRSAPVDSNEADILWKVVILFAVSNAIIISNLYLTQPLLEVLKDAFGVYTAEIGTIPTFIQIGYVLGLAFSLPLGDLLPLRQW</sequence>
<dbReference type="SUPFAM" id="SSF103473">
    <property type="entry name" value="MFS general substrate transporter"/>
    <property type="match status" value="1"/>
</dbReference>